<keyword evidence="4" id="KW-1185">Reference proteome</keyword>
<dbReference type="InterPro" id="IPR007890">
    <property type="entry name" value="CHASE2"/>
</dbReference>
<feature type="transmembrane region" description="Helical" evidence="1">
    <location>
        <begin position="668"/>
        <end position="690"/>
    </location>
</feature>
<protein>
    <submittedName>
        <fullName evidence="3">CHASE2 domain-containing protein</fullName>
    </submittedName>
</protein>
<keyword evidence="1" id="KW-0812">Transmembrane</keyword>
<dbReference type="SMART" id="SM01080">
    <property type="entry name" value="CHASE2"/>
    <property type="match status" value="1"/>
</dbReference>
<feature type="domain" description="CHASE2" evidence="2">
    <location>
        <begin position="318"/>
        <end position="685"/>
    </location>
</feature>
<name>A0AAE3GVX8_9CYAN</name>
<accession>A0AAE3GVX8</accession>
<comment type="caution">
    <text evidence="3">The sequence shown here is derived from an EMBL/GenBank/DDBJ whole genome shotgun (WGS) entry which is preliminary data.</text>
</comment>
<reference evidence="3" key="1">
    <citation type="submission" date="2022-06" db="EMBL/GenBank/DDBJ databases">
        <title>New cyanobacteria of genus Symplocastrum in benthos of Lake Baikal.</title>
        <authorList>
            <person name="Sorokovikova E."/>
            <person name="Tikhonova I."/>
            <person name="Krasnopeev A."/>
            <person name="Evseev P."/>
            <person name="Gladkikh A."/>
            <person name="Belykh O."/>
        </authorList>
    </citation>
    <scope>NUCLEOTIDE SEQUENCE</scope>
    <source>
        <strain evidence="3">BBK-W-15</strain>
    </source>
</reference>
<keyword evidence="1" id="KW-0472">Membrane</keyword>
<evidence type="ECO:0000313" key="4">
    <source>
        <dbReference type="Proteomes" id="UP001204953"/>
    </source>
</evidence>
<dbReference type="EMBL" id="JAMZMM010000269">
    <property type="protein sequence ID" value="MCP2731022.1"/>
    <property type="molecule type" value="Genomic_DNA"/>
</dbReference>
<dbReference type="Pfam" id="PF05226">
    <property type="entry name" value="CHASE2"/>
    <property type="match status" value="1"/>
</dbReference>
<dbReference type="Proteomes" id="UP001204953">
    <property type="component" value="Unassembled WGS sequence"/>
</dbReference>
<sequence length="756" mass="85424">GGMGRMGRRDNFYPLQKTHSKKPTIDIFITCNPLEIARLPWEAWEIGTEFAARGKIQIVRMPVNIQGTTVTPKYRGRRVRVLAILGDDTGLDFKADKEAVRSLSSVADIEFIGWQPGQDANALKGTIVNAIADEKGWDILFFAGHSNETMITGGEFAIAPGVSLLLREIEASITIAKERGLQFAIFNSCNGLSIANTLIDMGLSQVAVMREPIHNQVAQEFLLRFLHSLAEYKDVHESLLSACQYLKLEKHLTYPSAYLIPSLFRHPNAELFRIKPFGNKERLKHWLPRKKEAIALAILIAASWQLPVQDILLEQRVLIQARYRQFTNQVPTTKEPPVLLVQIDEDSIKKAGISDPKPMNRRYLAQLVDKLTAIDAKVVGIDYLLDRYQKENDQYLANSIQASIEKNQTWFVFGTKRKDGGGWFNLLPEFANPNWSLQGDVMLLFANRISHVTLVPRRSTDPRTLPFPYLLSLAYWSNFTGSSEPPQPQLQSSVNWLSQLKTYISDKTDEDYKEIFSSTARLQTITNFSYQYNQRWLHPIIDFSIPPNQVYTRLPAWQLLDNPVDSLKLNFKQNGFFGVGNGEWGIRKNQEEQTIKKQPIVIIAPGGYGEAGVAAEGEDNFQVPAGLKYWRFQENPPDLRQVFPGSEVHAYLIHHFLTKRLVVPIPDLWLLGVAALLGKWTVLSLEAGTNKAKEKTNKLFFFFVPSGRSKWMIVMAGATGVYGLVSLQLYVTGGVLLPLVIPAMTFWSYVMVNLAE</sequence>
<feature type="non-terminal residue" evidence="3">
    <location>
        <position position="1"/>
    </location>
</feature>
<evidence type="ECO:0000259" key="2">
    <source>
        <dbReference type="SMART" id="SM01080"/>
    </source>
</evidence>
<organism evidence="3 4">
    <name type="scientific">Limnofasciculus baicalensis BBK-W-15</name>
    <dbReference type="NCBI Taxonomy" id="2699891"/>
    <lineage>
        <taxon>Bacteria</taxon>
        <taxon>Bacillati</taxon>
        <taxon>Cyanobacteriota</taxon>
        <taxon>Cyanophyceae</taxon>
        <taxon>Coleofasciculales</taxon>
        <taxon>Coleofasciculaceae</taxon>
        <taxon>Limnofasciculus</taxon>
        <taxon>Limnofasciculus baicalensis</taxon>
    </lineage>
</organism>
<keyword evidence="1" id="KW-1133">Transmembrane helix</keyword>
<evidence type="ECO:0000313" key="3">
    <source>
        <dbReference type="EMBL" id="MCP2731022.1"/>
    </source>
</evidence>
<evidence type="ECO:0000256" key="1">
    <source>
        <dbReference type="SAM" id="Phobius"/>
    </source>
</evidence>
<proteinExistence type="predicted"/>
<dbReference type="RefSeq" id="WP_254013768.1">
    <property type="nucleotide sequence ID" value="NZ_JAMZMM010000269.1"/>
</dbReference>
<gene>
    <name evidence="3" type="ORF">NJ959_21580</name>
</gene>
<dbReference type="AlphaFoldDB" id="A0AAE3GVX8"/>